<gene>
    <name evidence="1" type="ORF">OFLC_LOCUS12780</name>
</gene>
<protein>
    <submittedName>
        <fullName evidence="3">DUF4371 domain-containing protein</fullName>
    </submittedName>
</protein>
<dbReference type="Proteomes" id="UP000267606">
    <property type="component" value="Unassembled WGS sequence"/>
</dbReference>
<dbReference type="WBParaSite" id="OFLC_0001278101-mRNA-1">
    <property type="protein sequence ID" value="OFLC_0001278101-mRNA-1"/>
    <property type="gene ID" value="OFLC_0001278101"/>
</dbReference>
<dbReference type="AlphaFoldDB" id="A0A183HZ68"/>
<organism evidence="3">
    <name type="scientific">Onchocerca flexuosa</name>
    <dbReference type="NCBI Taxonomy" id="387005"/>
    <lineage>
        <taxon>Eukaryota</taxon>
        <taxon>Metazoa</taxon>
        <taxon>Ecdysozoa</taxon>
        <taxon>Nematoda</taxon>
        <taxon>Chromadorea</taxon>
        <taxon>Rhabditida</taxon>
        <taxon>Spirurina</taxon>
        <taxon>Spiruromorpha</taxon>
        <taxon>Filarioidea</taxon>
        <taxon>Onchocercidae</taxon>
        <taxon>Onchocerca</taxon>
    </lineage>
</organism>
<reference evidence="3" key="1">
    <citation type="submission" date="2016-06" db="UniProtKB">
        <authorList>
            <consortium name="WormBaseParasite"/>
        </authorList>
    </citation>
    <scope>IDENTIFICATION</scope>
</reference>
<evidence type="ECO:0000313" key="1">
    <source>
        <dbReference type="EMBL" id="VDP12140.1"/>
    </source>
</evidence>
<keyword evidence="2" id="KW-1185">Reference proteome</keyword>
<evidence type="ECO:0000313" key="3">
    <source>
        <dbReference type="WBParaSite" id="OFLC_0001278101-mRNA-1"/>
    </source>
</evidence>
<evidence type="ECO:0000313" key="2">
    <source>
        <dbReference type="Proteomes" id="UP000267606"/>
    </source>
</evidence>
<dbReference type="STRING" id="387005.A0A183HZ68"/>
<name>A0A183HZ68_9BILA</name>
<sequence>MAIRTEIDLSLNDICKYWKFIASEGYERQVVLSTQISLSYLAEHLQLIWGRPMSVICLYFCESQIFNVFGTLCYRNIYHRLRYKSTFKLRNTVNSAECPVDTRGSGFSLKTASVIGLLFGSFHLSLIRFSDEHQIPDIVCSKGNNMGSTCQRFETIGRFSEVPENYNESYVERILKTTVERSLISLIKSATVKVRLALNDYNSDYQLLHGSNHTASPIEIIVGQRESERNIALDDLVKNADARKEVNKIFKVVSIGREEKEIQDHPLLTIAESTAHYLMRQMDYIEA</sequence>
<proteinExistence type="predicted"/>
<dbReference type="EMBL" id="UZAJ01039930">
    <property type="protein sequence ID" value="VDP12140.1"/>
    <property type="molecule type" value="Genomic_DNA"/>
</dbReference>
<reference evidence="1 2" key="2">
    <citation type="submission" date="2018-11" db="EMBL/GenBank/DDBJ databases">
        <authorList>
            <consortium name="Pathogen Informatics"/>
        </authorList>
    </citation>
    <scope>NUCLEOTIDE SEQUENCE [LARGE SCALE GENOMIC DNA]</scope>
</reference>
<accession>A0A183HZ68</accession>